<feature type="compositionally biased region" description="Acidic residues" evidence="8">
    <location>
        <begin position="590"/>
        <end position="600"/>
    </location>
</feature>
<comment type="catalytic activity">
    <reaction evidence="1 7">
        <text>Thiol-dependent hydrolysis of ester, thioester, amide, peptide and isopeptide bonds formed by the C-terminal Gly of ubiquitin (a 76-residue protein attached to proteins as an intracellular targeting signal).</text>
        <dbReference type="EC" id="3.4.19.12"/>
    </reaction>
</comment>
<accession>A0A1G4JEM1</accession>
<feature type="compositionally biased region" description="Basic and acidic residues" evidence="8">
    <location>
        <begin position="624"/>
        <end position="635"/>
    </location>
</feature>
<dbReference type="PROSITE" id="PS00972">
    <property type="entry name" value="USP_1"/>
    <property type="match status" value="1"/>
</dbReference>
<dbReference type="STRING" id="1266660.A0A1G4JEM1"/>
<dbReference type="Gene3D" id="3.90.70.10">
    <property type="entry name" value="Cysteine proteinases"/>
    <property type="match status" value="1"/>
</dbReference>
<evidence type="ECO:0000256" key="8">
    <source>
        <dbReference type="SAM" id="MobiDB-lite"/>
    </source>
</evidence>
<evidence type="ECO:0000313" key="11">
    <source>
        <dbReference type="Proteomes" id="UP000190274"/>
    </source>
</evidence>
<protein>
    <recommendedName>
        <fullName evidence="7">Ubiquitin carboxyl-terminal hydrolase</fullName>
        <ecNumber evidence="7">3.4.19.12</ecNumber>
    </recommendedName>
</protein>
<dbReference type="EMBL" id="LT598455">
    <property type="protein sequence ID" value="SCU88673.1"/>
    <property type="molecule type" value="Genomic_DNA"/>
</dbReference>
<dbReference type="Pfam" id="PF00443">
    <property type="entry name" value="UCH"/>
    <property type="match status" value="1"/>
</dbReference>
<organism evidence="10 11">
    <name type="scientific">Lachancea dasiensis</name>
    <dbReference type="NCBI Taxonomy" id="1072105"/>
    <lineage>
        <taxon>Eukaryota</taxon>
        <taxon>Fungi</taxon>
        <taxon>Dikarya</taxon>
        <taxon>Ascomycota</taxon>
        <taxon>Saccharomycotina</taxon>
        <taxon>Saccharomycetes</taxon>
        <taxon>Saccharomycetales</taxon>
        <taxon>Saccharomycetaceae</taxon>
        <taxon>Lachancea</taxon>
    </lineage>
</organism>
<evidence type="ECO:0000259" key="9">
    <source>
        <dbReference type="PROSITE" id="PS50235"/>
    </source>
</evidence>
<feature type="domain" description="USP" evidence="9">
    <location>
        <begin position="99"/>
        <end position="743"/>
    </location>
</feature>
<evidence type="ECO:0000313" key="10">
    <source>
        <dbReference type="EMBL" id="SCU88673.1"/>
    </source>
</evidence>
<keyword evidence="4 7" id="KW-0833">Ubl conjugation pathway</keyword>
<keyword evidence="3 7" id="KW-0645">Protease</keyword>
<dbReference type="InterPro" id="IPR028889">
    <property type="entry name" value="USP"/>
</dbReference>
<dbReference type="GO" id="GO:0005789">
    <property type="term" value="C:endoplasmic reticulum membrane"/>
    <property type="evidence" value="ECO:0007669"/>
    <property type="project" value="EnsemblFungi"/>
</dbReference>
<evidence type="ECO:0000256" key="2">
    <source>
        <dbReference type="ARBA" id="ARBA00009085"/>
    </source>
</evidence>
<dbReference type="PROSITE" id="PS50235">
    <property type="entry name" value="USP_3"/>
    <property type="match status" value="1"/>
</dbReference>
<evidence type="ECO:0000256" key="7">
    <source>
        <dbReference type="RuleBase" id="RU366025"/>
    </source>
</evidence>
<dbReference type="InterPro" id="IPR038765">
    <property type="entry name" value="Papain-like_cys_pep_sf"/>
</dbReference>
<dbReference type="EC" id="3.4.19.12" evidence="7"/>
<dbReference type="Proteomes" id="UP000190274">
    <property type="component" value="Chromosome E"/>
</dbReference>
<evidence type="ECO:0000256" key="6">
    <source>
        <dbReference type="ARBA" id="ARBA00022807"/>
    </source>
</evidence>
<feature type="region of interest" description="Disordered" evidence="8">
    <location>
        <begin position="147"/>
        <end position="177"/>
    </location>
</feature>
<dbReference type="InterPro" id="IPR001394">
    <property type="entry name" value="Peptidase_C19_UCH"/>
</dbReference>
<dbReference type="OrthoDB" id="2020758at2759"/>
<dbReference type="SUPFAM" id="SSF54001">
    <property type="entry name" value="Cysteine proteinases"/>
    <property type="match status" value="1"/>
</dbReference>
<dbReference type="GO" id="GO:0004843">
    <property type="term" value="F:cysteine-type deubiquitinase activity"/>
    <property type="evidence" value="ECO:0007669"/>
    <property type="project" value="UniProtKB-UniRule"/>
</dbReference>
<dbReference type="PANTHER" id="PTHR24006">
    <property type="entry name" value="UBIQUITIN CARBOXYL-TERMINAL HYDROLASE"/>
    <property type="match status" value="1"/>
</dbReference>
<evidence type="ECO:0000256" key="3">
    <source>
        <dbReference type="ARBA" id="ARBA00022670"/>
    </source>
</evidence>
<gene>
    <name evidence="10" type="ORF">LADA_0E11474G</name>
</gene>
<keyword evidence="6 7" id="KW-0788">Thiol protease</keyword>
<reference evidence="11" key="1">
    <citation type="submission" date="2016-03" db="EMBL/GenBank/DDBJ databases">
        <authorList>
            <person name="Devillers H."/>
        </authorList>
    </citation>
    <scope>NUCLEOTIDE SEQUENCE [LARGE SCALE GENOMIC DNA]</scope>
</reference>
<dbReference type="GO" id="GO:0016579">
    <property type="term" value="P:protein deubiquitination"/>
    <property type="evidence" value="ECO:0007669"/>
    <property type="project" value="EnsemblFungi"/>
</dbReference>
<proteinExistence type="inferred from homology"/>
<dbReference type="GO" id="GO:0005634">
    <property type="term" value="C:nucleus"/>
    <property type="evidence" value="ECO:0007669"/>
    <property type="project" value="TreeGrafter"/>
</dbReference>
<evidence type="ECO:0000256" key="4">
    <source>
        <dbReference type="ARBA" id="ARBA00022786"/>
    </source>
</evidence>
<dbReference type="GO" id="GO:0006508">
    <property type="term" value="P:proteolysis"/>
    <property type="evidence" value="ECO:0007669"/>
    <property type="project" value="UniProtKB-KW"/>
</dbReference>
<name>A0A1G4JEM1_9SACH</name>
<feature type="compositionally biased region" description="Acidic residues" evidence="8">
    <location>
        <begin position="550"/>
        <end position="561"/>
    </location>
</feature>
<feature type="compositionally biased region" description="Acidic residues" evidence="8">
    <location>
        <begin position="644"/>
        <end position="657"/>
    </location>
</feature>
<evidence type="ECO:0000256" key="1">
    <source>
        <dbReference type="ARBA" id="ARBA00000707"/>
    </source>
</evidence>
<dbReference type="InterPro" id="IPR018200">
    <property type="entry name" value="USP_CS"/>
</dbReference>
<sequence length="769" mass="86714">MSFVLEKLSALFSTWDSLIRNFNKSEHRNSTLLVLIASTTILLYKNRRQIRDIMENFGMVGGDLTRGFRNNYRSSMFNKWGSKNPALEEKMFERGGYVGGLVNDGNTCFMNSVLQSLASSQRLLQFLDEELIEANKELDNANPIEETVSAGANSQEPTDTLNTEKKPKGSKVYGKRKKRAARLAEKQAAEDDNGAVDITFSTTLKELVDTLNAQHHRDRPYYKTNKLLKTMSKAPNKSILLGYDQEDAQEFFQTILSELEKNVISLYGKASRADNAKVKASDLSEDAMVGQQKLGSMGTVFIPSDQIDPNSVLGNDPEQFYSPYPLVTPLDGITVERIGCLNCGENGGMRYSVFSGLSLNLPNENIGSNLKLSKLLNDWSKPEIIEGVECNRCSLKAVLEHLEKTLVGYEASETCSEKLVEAVRTRILELRDFLAKPVIDDNDYKNLHTDNMVKKTSKAKQILISRPPPLLCIHINRSVFDPRTYMIRKNNSRVLFKSKLNLAPWCCDIGDINLDARLPMSKNDQQTHDSSEDENVGGEYFAQLHRRYEEEFDDSDEEEDGNGYHRSGRDVSNYDPLKGEVDSSSGEENRDSEEEEDFEVDTLGNRVYKPKERTTHNDVVGNSDDEKGDVAHEPGHAGSPNEGSSDDEVESLEENQTDADRASAIAPVQQRPIPSASTVPAGPLTYALRSVIVHYGTHNYGHYIAFRKFRGLWWRISDETVYVVEEEEVLSTPGIFMMFYEYDYNEELDKMNDDLEWTEADEVPDHAES</sequence>
<keyword evidence="5 7" id="KW-0378">Hydrolase</keyword>
<dbReference type="GO" id="GO:0005829">
    <property type="term" value="C:cytosol"/>
    <property type="evidence" value="ECO:0007669"/>
    <property type="project" value="TreeGrafter"/>
</dbReference>
<comment type="similarity">
    <text evidence="2 7">Belongs to the peptidase C19 family.</text>
</comment>
<keyword evidence="11" id="KW-1185">Reference proteome</keyword>
<evidence type="ECO:0000256" key="5">
    <source>
        <dbReference type="ARBA" id="ARBA00022801"/>
    </source>
</evidence>
<dbReference type="AlphaFoldDB" id="A0A1G4JEM1"/>
<feature type="compositionally biased region" description="Polar residues" evidence="8">
    <location>
        <begin position="150"/>
        <end position="161"/>
    </location>
</feature>
<dbReference type="PANTHER" id="PTHR24006:SF888">
    <property type="entry name" value="UBIQUITIN CARBOXYL-TERMINAL HYDROLASE 30"/>
    <property type="match status" value="1"/>
</dbReference>
<dbReference type="PROSITE" id="PS00973">
    <property type="entry name" value="USP_2"/>
    <property type="match status" value="1"/>
</dbReference>
<dbReference type="InterPro" id="IPR050164">
    <property type="entry name" value="Peptidase_C19"/>
</dbReference>
<feature type="region of interest" description="Disordered" evidence="8">
    <location>
        <begin position="550"/>
        <end position="676"/>
    </location>
</feature>